<evidence type="ECO:0000313" key="14">
    <source>
        <dbReference type="Proteomes" id="UP001266305"/>
    </source>
</evidence>
<accession>A0ABQ9UCN1</accession>
<dbReference type="PANTHER" id="PTHR10816:SF9">
    <property type="entry name" value="SUPPRESSION OF TUMORIGENICITY 18 PROTEIN"/>
    <property type="match status" value="1"/>
</dbReference>
<evidence type="ECO:0000256" key="11">
    <source>
        <dbReference type="PROSITE-ProRule" id="PRU01143"/>
    </source>
</evidence>
<name>A0ABQ9UCN1_SAGOE</name>
<dbReference type="EMBL" id="JASSZA010000013">
    <property type="protein sequence ID" value="KAK2094775.1"/>
    <property type="molecule type" value="Genomic_DNA"/>
</dbReference>
<evidence type="ECO:0000313" key="13">
    <source>
        <dbReference type="EMBL" id="KAK2094775.1"/>
    </source>
</evidence>
<dbReference type="PANTHER" id="PTHR10816">
    <property type="entry name" value="MYELIN TRANSCRIPTION FACTOR 1-RELATED"/>
    <property type="match status" value="1"/>
</dbReference>
<keyword evidence="14" id="KW-1185">Reference proteome</keyword>
<evidence type="ECO:0000259" key="12">
    <source>
        <dbReference type="Pfam" id="PF08474"/>
    </source>
</evidence>
<keyword evidence="7" id="KW-0805">Transcription regulation</keyword>
<keyword evidence="4" id="KW-0677">Repeat</keyword>
<evidence type="ECO:0000256" key="4">
    <source>
        <dbReference type="ARBA" id="ARBA00022737"/>
    </source>
</evidence>
<comment type="similarity">
    <text evidence="2">Belongs to the MYT1 family.</text>
</comment>
<evidence type="ECO:0000256" key="6">
    <source>
        <dbReference type="ARBA" id="ARBA00022833"/>
    </source>
</evidence>
<keyword evidence="10" id="KW-0539">Nucleus</keyword>
<evidence type="ECO:0000256" key="3">
    <source>
        <dbReference type="ARBA" id="ARBA00022723"/>
    </source>
</evidence>
<dbReference type="PROSITE" id="PS51802">
    <property type="entry name" value="ZF_CCHHC"/>
    <property type="match status" value="4"/>
</dbReference>
<dbReference type="SUPFAM" id="SSF103637">
    <property type="entry name" value="CCHHC domain"/>
    <property type="match status" value="4"/>
</dbReference>
<dbReference type="InterPro" id="IPR013681">
    <property type="entry name" value="Myelin_TF"/>
</dbReference>
<keyword evidence="6" id="KW-0862">Zinc</keyword>
<comment type="caution">
    <text evidence="13">The sequence shown here is derived from an EMBL/GenBank/DDBJ whole genome shotgun (WGS) entry which is preliminary data.</text>
</comment>
<dbReference type="Proteomes" id="UP001266305">
    <property type="component" value="Unassembled WGS sequence"/>
</dbReference>
<evidence type="ECO:0000256" key="1">
    <source>
        <dbReference type="ARBA" id="ARBA00004123"/>
    </source>
</evidence>
<dbReference type="Pfam" id="PF01530">
    <property type="entry name" value="zf-C2HC"/>
    <property type="match status" value="3"/>
</dbReference>
<evidence type="ECO:0000256" key="10">
    <source>
        <dbReference type="ARBA" id="ARBA00023242"/>
    </source>
</evidence>
<dbReference type="InterPro" id="IPR002515">
    <property type="entry name" value="Znf_C2H2C"/>
</dbReference>
<keyword evidence="5 11" id="KW-0863">Zinc-finger</keyword>
<evidence type="ECO:0000256" key="9">
    <source>
        <dbReference type="ARBA" id="ARBA00023163"/>
    </source>
</evidence>
<dbReference type="Pfam" id="PF08474">
    <property type="entry name" value="MYT1"/>
    <property type="match status" value="1"/>
</dbReference>
<dbReference type="Gene3D" id="4.10.320.30">
    <property type="match status" value="4"/>
</dbReference>
<organism evidence="13 14">
    <name type="scientific">Saguinus oedipus</name>
    <name type="common">Cotton-top tamarin</name>
    <name type="synonym">Oedipomidas oedipus</name>
    <dbReference type="NCBI Taxonomy" id="9490"/>
    <lineage>
        <taxon>Eukaryota</taxon>
        <taxon>Metazoa</taxon>
        <taxon>Chordata</taxon>
        <taxon>Craniata</taxon>
        <taxon>Vertebrata</taxon>
        <taxon>Euteleostomi</taxon>
        <taxon>Mammalia</taxon>
        <taxon>Eutheria</taxon>
        <taxon>Euarchontoglires</taxon>
        <taxon>Primates</taxon>
        <taxon>Haplorrhini</taxon>
        <taxon>Platyrrhini</taxon>
        <taxon>Cebidae</taxon>
        <taxon>Callitrichinae</taxon>
        <taxon>Saguinus</taxon>
    </lineage>
</organism>
<keyword evidence="3" id="KW-0479">Metal-binding</keyword>
<comment type="subcellular location">
    <subcellularLocation>
        <location evidence="1">Nucleus</location>
    </subcellularLocation>
</comment>
<feature type="domain" description="Myelin transcription factor 1" evidence="12">
    <location>
        <begin position="74"/>
        <end position="104"/>
    </location>
</feature>
<keyword evidence="9" id="KW-0804">Transcription</keyword>
<protein>
    <submittedName>
        <fullName evidence="13">Suppression of tumorigenicity 18 protein</fullName>
    </submittedName>
</protein>
<reference evidence="13 14" key="1">
    <citation type="submission" date="2023-05" db="EMBL/GenBank/DDBJ databases">
        <title>B98-5 Cell Line De Novo Hybrid Assembly: An Optical Mapping Approach.</title>
        <authorList>
            <person name="Kananen K."/>
            <person name="Auerbach J.A."/>
            <person name="Kautto E."/>
            <person name="Blachly J.S."/>
        </authorList>
    </citation>
    <scope>NUCLEOTIDE SEQUENCE [LARGE SCALE GENOMIC DNA]</scope>
    <source>
        <strain evidence="13">B95-8</strain>
        <tissue evidence="13">Cell line</tissue>
    </source>
</reference>
<proteinExistence type="inferred from homology"/>
<sequence>MEVSSQPGGGQVKRQNCDEIEIVEAFLLHTRLDSCGPGKSTRWDLKKHLLVSLPGMAVGSLENLLFAFGHRVVKDPVGSLENLEEKKYPGEASIPSPKPKLHARDLKKELITTFPKRITQLTLAHVTICPTPGCDGSGHVTGNYASHRSVSGCPLADKTLKSLMAANSQELKCPTPGCDGSGHVTGNYASHRSLSGCPRARKGGVKMTPTKEEKEDPELKCPVIGCDGQGHISGKYTSHRTASGCPLAAKRQKENPLNGTSLSWKLNKQELPHCPLPGCNGLGHVNNVFVTHRSHIRIDSADEIAMLRCALKSEATIDSEKLPKTEDAVSNLSGCPLNAQAIKKGKVSEELMSIELKATGGKSAGLAATTSTRVQALAFHRAPCVKAFFRLFDGVFGT</sequence>
<evidence type="ECO:0000256" key="7">
    <source>
        <dbReference type="ARBA" id="ARBA00023015"/>
    </source>
</evidence>
<evidence type="ECO:0000256" key="5">
    <source>
        <dbReference type="ARBA" id="ARBA00022771"/>
    </source>
</evidence>
<dbReference type="InterPro" id="IPR036060">
    <property type="entry name" value="Znf_C2H2C_sf"/>
</dbReference>
<evidence type="ECO:0000256" key="2">
    <source>
        <dbReference type="ARBA" id="ARBA00010194"/>
    </source>
</evidence>
<gene>
    <name evidence="13" type="primary">ST18</name>
    <name evidence="13" type="ORF">P7K49_026191</name>
</gene>
<keyword evidence="8" id="KW-0238">DNA-binding</keyword>
<evidence type="ECO:0000256" key="8">
    <source>
        <dbReference type="ARBA" id="ARBA00023125"/>
    </source>
</evidence>